<organism evidence="3 4">
    <name type="scientific">Kingella bonacorsii</name>
    <dbReference type="NCBI Taxonomy" id="2796361"/>
    <lineage>
        <taxon>Bacteria</taxon>
        <taxon>Pseudomonadati</taxon>
        <taxon>Pseudomonadota</taxon>
        <taxon>Betaproteobacteria</taxon>
        <taxon>Neisseriales</taxon>
        <taxon>Neisseriaceae</taxon>
        <taxon>Kingella</taxon>
    </lineage>
</organism>
<dbReference type="Gene3D" id="3.30.450.40">
    <property type="match status" value="1"/>
</dbReference>
<dbReference type="SMART" id="SM00065">
    <property type="entry name" value="GAF"/>
    <property type="match status" value="1"/>
</dbReference>
<protein>
    <submittedName>
        <fullName evidence="3">GAF domain-containing protein</fullName>
    </submittedName>
</protein>
<gene>
    <name evidence="3" type="ORF">JDW22_12960</name>
</gene>
<dbReference type="Proteomes" id="UP000614058">
    <property type="component" value="Unassembled WGS sequence"/>
</dbReference>
<dbReference type="InterPro" id="IPR029016">
    <property type="entry name" value="GAF-like_dom_sf"/>
</dbReference>
<dbReference type="PANTHER" id="PTHR21021:SF15">
    <property type="entry name" value="FREE METHIONINE-R-SULFOXIDE REDUCTASE"/>
    <property type="match status" value="1"/>
</dbReference>
<comment type="similarity">
    <text evidence="1">Belongs to the free Met sulfoxide reductase family.</text>
</comment>
<feature type="domain" description="GAF" evidence="2">
    <location>
        <begin position="14"/>
        <end position="166"/>
    </location>
</feature>
<evidence type="ECO:0000313" key="3">
    <source>
        <dbReference type="EMBL" id="MBK0397454.1"/>
    </source>
</evidence>
<dbReference type="InterPro" id="IPR051330">
    <property type="entry name" value="Phosphatase_reg/MetRdx"/>
</dbReference>
<sequence>MHAIQTTSANKAEQYQQLLPQLQALIAADADIPIATLANVCAVLKEQFNWFWVGFYLVNDSRSELILAPFQGPLACTRIQKGRGVCGQAWAQNQTLVVPDVNQHPDHIACSSQSQSEIVVPLHNAAGEVAGVLDIDHTELATFDETDAHYLQQLCALLSRQLFQAA</sequence>
<evidence type="ECO:0000256" key="1">
    <source>
        <dbReference type="ARBA" id="ARBA00038454"/>
    </source>
</evidence>
<accession>A0ABS1BWF5</accession>
<dbReference type="RefSeq" id="WP_200523387.1">
    <property type="nucleotide sequence ID" value="NZ_JAEHNZ010000006.1"/>
</dbReference>
<dbReference type="PANTHER" id="PTHR21021">
    <property type="entry name" value="GAF/PUTATIVE CYTOSKELETAL PROTEIN"/>
    <property type="match status" value="1"/>
</dbReference>
<reference evidence="3 4" key="1">
    <citation type="journal article" date="2021" name="Pathogens">
        <title>Isolation and Characterization of Kingella bonacorsii sp. nov., A Novel Kingella Species Detected in a Stable Periodontitis Subject.</title>
        <authorList>
            <person name="Antezack A."/>
            <person name="Boxberger M."/>
            <person name="Rolland C."/>
            <person name="Monnet-Corti V."/>
            <person name="La Scola B."/>
        </authorList>
    </citation>
    <scope>NUCLEOTIDE SEQUENCE [LARGE SCALE GENOMIC DNA]</scope>
    <source>
        <strain evidence="3 4">Marseille-Q4569</strain>
    </source>
</reference>
<evidence type="ECO:0000313" key="4">
    <source>
        <dbReference type="Proteomes" id="UP000614058"/>
    </source>
</evidence>
<dbReference type="InterPro" id="IPR003018">
    <property type="entry name" value="GAF"/>
</dbReference>
<keyword evidence="4" id="KW-1185">Reference proteome</keyword>
<comment type="caution">
    <text evidence="3">The sequence shown here is derived from an EMBL/GenBank/DDBJ whole genome shotgun (WGS) entry which is preliminary data.</text>
</comment>
<dbReference type="Pfam" id="PF01590">
    <property type="entry name" value="GAF"/>
    <property type="match status" value="1"/>
</dbReference>
<evidence type="ECO:0000259" key="2">
    <source>
        <dbReference type="SMART" id="SM00065"/>
    </source>
</evidence>
<name>A0ABS1BWF5_9NEIS</name>
<dbReference type="EMBL" id="JAEHNZ010000006">
    <property type="protein sequence ID" value="MBK0397454.1"/>
    <property type="molecule type" value="Genomic_DNA"/>
</dbReference>
<proteinExistence type="inferred from homology"/>
<dbReference type="SUPFAM" id="SSF55781">
    <property type="entry name" value="GAF domain-like"/>
    <property type="match status" value="1"/>
</dbReference>